<dbReference type="GO" id="GO:0008675">
    <property type="term" value="F:2-dehydro-3-deoxy-phosphogluconate aldolase activity"/>
    <property type="evidence" value="ECO:0007669"/>
    <property type="project" value="UniProtKB-EC"/>
</dbReference>
<dbReference type="InterPro" id="IPR031337">
    <property type="entry name" value="KDPG/KHG_AS_1"/>
</dbReference>
<evidence type="ECO:0000256" key="4">
    <source>
        <dbReference type="ARBA" id="ARBA00011233"/>
    </source>
</evidence>
<comment type="similarity">
    <text evidence="3">Belongs to the KHG/KDPG aldolase family.</text>
</comment>
<dbReference type="PANTHER" id="PTHR30246:SF1">
    <property type="entry name" value="2-DEHYDRO-3-DEOXY-6-PHOSPHOGALACTONATE ALDOLASE-RELATED"/>
    <property type="match status" value="1"/>
</dbReference>
<dbReference type="CDD" id="cd00452">
    <property type="entry name" value="KDPG_aldolase"/>
    <property type="match status" value="1"/>
</dbReference>
<comment type="pathway">
    <text evidence="2">Carbohydrate acid metabolism; 2-dehydro-3-deoxy-D-gluconate degradation; D-glyceraldehyde 3-phosphate and pyruvate from 2-dehydro-3-deoxy-D-gluconate: step 2/2.</text>
</comment>
<evidence type="ECO:0000256" key="8">
    <source>
        <dbReference type="ARBA" id="ARBA00023277"/>
    </source>
</evidence>
<dbReference type="Gene3D" id="3.20.20.70">
    <property type="entry name" value="Aldolase class I"/>
    <property type="match status" value="1"/>
</dbReference>
<keyword evidence="10" id="KW-1185">Reference proteome</keyword>
<evidence type="ECO:0000313" key="10">
    <source>
        <dbReference type="Proteomes" id="UP000297475"/>
    </source>
</evidence>
<evidence type="ECO:0000256" key="3">
    <source>
        <dbReference type="ARBA" id="ARBA00006906"/>
    </source>
</evidence>
<evidence type="ECO:0000256" key="5">
    <source>
        <dbReference type="ARBA" id="ARBA00013063"/>
    </source>
</evidence>
<comment type="catalytic activity">
    <reaction evidence="1">
        <text>2-dehydro-3-deoxy-6-phospho-D-gluconate = D-glyceraldehyde 3-phosphate + pyruvate</text>
        <dbReference type="Rhea" id="RHEA:17089"/>
        <dbReference type="ChEBI" id="CHEBI:15361"/>
        <dbReference type="ChEBI" id="CHEBI:57569"/>
        <dbReference type="ChEBI" id="CHEBI:59776"/>
        <dbReference type="EC" id="4.1.2.14"/>
    </reaction>
</comment>
<name>A0A4Z0WGD9_9GAMM</name>
<keyword evidence="7" id="KW-0704">Schiff base</keyword>
<protein>
    <recommendedName>
        <fullName evidence="5">2-dehydro-3-deoxy-phosphogluconate aldolase</fullName>
        <ecNumber evidence="5">4.1.2.14</ecNumber>
    </recommendedName>
</protein>
<comment type="subunit">
    <text evidence="4">Homotrimer.</text>
</comment>
<dbReference type="InterPro" id="IPR031338">
    <property type="entry name" value="KDPG/KHG_AS_2"/>
</dbReference>
<evidence type="ECO:0000256" key="2">
    <source>
        <dbReference type="ARBA" id="ARBA00004736"/>
    </source>
</evidence>
<evidence type="ECO:0000256" key="6">
    <source>
        <dbReference type="ARBA" id="ARBA00023239"/>
    </source>
</evidence>
<reference evidence="9 10" key="1">
    <citation type="submission" date="2019-04" db="EMBL/GenBank/DDBJ databases">
        <title>Natronospirillum operosus gen. nov., sp. nov., a haloalkaliphilic satellite isolated from decaying biomass of laboratory culture of cyanobacterium Geitlerinema sp. and proposal of Natronospirillaceae fam. nov. and Saccharospirillaceae fam. nov.</title>
        <authorList>
            <person name="Kevbrin V."/>
            <person name="Boltyanskaya Y."/>
            <person name="Koziaeva V."/>
            <person name="Grouzdev D.S."/>
            <person name="Park M."/>
            <person name="Cho J."/>
        </authorList>
    </citation>
    <scope>NUCLEOTIDE SEQUENCE [LARGE SCALE GENOMIC DNA]</scope>
    <source>
        <strain evidence="9 10">G-116</strain>
    </source>
</reference>
<comment type="caution">
    <text evidence="9">The sequence shown here is derived from an EMBL/GenBank/DDBJ whole genome shotgun (WGS) entry which is preliminary data.</text>
</comment>
<dbReference type="OrthoDB" id="9805177at2"/>
<dbReference type="SUPFAM" id="SSF51569">
    <property type="entry name" value="Aldolase"/>
    <property type="match status" value="1"/>
</dbReference>
<keyword evidence="8" id="KW-0119">Carbohydrate metabolism</keyword>
<dbReference type="PROSITE" id="PS00159">
    <property type="entry name" value="ALDOLASE_KDPG_KHG_1"/>
    <property type="match status" value="1"/>
</dbReference>
<dbReference type="AlphaFoldDB" id="A0A4Z0WGD9"/>
<evidence type="ECO:0000256" key="1">
    <source>
        <dbReference type="ARBA" id="ARBA00000654"/>
    </source>
</evidence>
<proteinExistence type="inferred from homology"/>
<dbReference type="EC" id="4.1.2.14" evidence="5"/>
<dbReference type="NCBIfam" id="TIGR01182">
    <property type="entry name" value="eda"/>
    <property type="match status" value="1"/>
</dbReference>
<gene>
    <name evidence="9" type="ORF">E4656_10675</name>
</gene>
<dbReference type="EMBL" id="SRMF01000003">
    <property type="protein sequence ID" value="TGG93500.1"/>
    <property type="molecule type" value="Genomic_DNA"/>
</dbReference>
<dbReference type="RefSeq" id="WP_135483209.1">
    <property type="nucleotide sequence ID" value="NZ_SRMF01000003.1"/>
</dbReference>
<dbReference type="Pfam" id="PF01081">
    <property type="entry name" value="Aldolase"/>
    <property type="match status" value="1"/>
</dbReference>
<dbReference type="InterPro" id="IPR000887">
    <property type="entry name" value="Aldlse_KDPG_KHG"/>
</dbReference>
<sequence length="207" mass="22088">MSDSERMEVLLQKANPVMPVLAIDDLRDAIPLAQALAAGGMTVLEVTLRTPAALDAIREMKQIPGLTIGAGTVMTPRQLEQLQAVNADFAVSPGATDTLLKAGQDIELPFLPAVGTASEIMRGVEYGYRHFKFFPATVMGGTAALKAFAGPFPELKFCPTGGVNPQNMDDFLELPNVLCVGGSWLAPKTHIQDQDWPAITALAQQVD</sequence>
<evidence type="ECO:0000313" key="9">
    <source>
        <dbReference type="EMBL" id="TGG93500.1"/>
    </source>
</evidence>
<organism evidence="9 10">
    <name type="scientific">Natronospirillum operosum</name>
    <dbReference type="NCBI Taxonomy" id="2759953"/>
    <lineage>
        <taxon>Bacteria</taxon>
        <taxon>Pseudomonadati</taxon>
        <taxon>Pseudomonadota</taxon>
        <taxon>Gammaproteobacteria</taxon>
        <taxon>Oceanospirillales</taxon>
        <taxon>Natronospirillaceae</taxon>
        <taxon>Natronospirillum</taxon>
    </lineage>
</organism>
<accession>A0A4Z0WGD9</accession>
<dbReference type="InterPro" id="IPR013785">
    <property type="entry name" value="Aldolase_TIM"/>
</dbReference>
<dbReference type="PANTHER" id="PTHR30246">
    <property type="entry name" value="2-KETO-3-DEOXY-6-PHOSPHOGLUCONATE ALDOLASE"/>
    <property type="match status" value="1"/>
</dbReference>
<dbReference type="Proteomes" id="UP000297475">
    <property type="component" value="Unassembled WGS sequence"/>
</dbReference>
<dbReference type="PROSITE" id="PS00160">
    <property type="entry name" value="ALDOLASE_KDPG_KHG_2"/>
    <property type="match status" value="1"/>
</dbReference>
<keyword evidence="6" id="KW-0456">Lyase</keyword>
<evidence type="ECO:0000256" key="7">
    <source>
        <dbReference type="ARBA" id="ARBA00023270"/>
    </source>
</evidence>
<dbReference type="NCBIfam" id="NF004325">
    <property type="entry name" value="PRK05718.1"/>
    <property type="match status" value="1"/>
</dbReference>